<evidence type="ECO:0000256" key="1">
    <source>
        <dbReference type="SAM" id="Phobius"/>
    </source>
</evidence>
<dbReference type="KEGG" id="vg:19893469"/>
<evidence type="ECO:0000313" key="2">
    <source>
        <dbReference type="EMBL" id="AIE77243.1"/>
    </source>
</evidence>
<dbReference type="Proteomes" id="UP000113541">
    <property type="component" value="Segment"/>
</dbReference>
<keyword evidence="1" id="KW-0472">Membrane</keyword>
<reference evidence="2 3" key="1">
    <citation type="journal article" date="2014" name="Virology">
        <title>Complete genome sequences of pigeon adenovirus 1 and duck adenovirus 2 extend the number of species within the genus Aviadenovirus.</title>
        <authorList>
            <person name="Marek A."/>
            <person name="Kajan G.L."/>
            <person name="Kosiol C."/>
            <person name="Harrach B."/>
            <person name="Schlotterer C."/>
            <person name="Hess M."/>
        </authorList>
    </citation>
    <scope>NUCLEOTIDE SEQUENCE [LARGE SCALE GENOMIC DNA]</scope>
    <source>
        <strain evidence="2 3">GR</strain>
    </source>
</reference>
<sequence>MGVCDQSPQGVCGCDDHGTRKALADSDESGRIFVGSVSCTILGSVGGLQISGFLIPVLHRWRIFPMRFWR</sequence>
<dbReference type="GeneID" id="19893469"/>
<evidence type="ECO:0000313" key="3">
    <source>
        <dbReference type="Proteomes" id="UP000113541"/>
    </source>
</evidence>
<accession>A0A075FAQ4</accession>
<dbReference type="EMBL" id="KJ469653">
    <property type="protein sequence ID" value="AIE77243.1"/>
    <property type="molecule type" value="Genomic_DNA"/>
</dbReference>
<keyword evidence="1" id="KW-0812">Transmembrane</keyword>
<name>A0A075FAQ4_9ADEN</name>
<proteinExistence type="predicted"/>
<protein>
    <submittedName>
        <fullName evidence="2">ORF65</fullName>
    </submittedName>
</protein>
<keyword evidence="3" id="KW-1185">Reference proteome</keyword>
<organism evidence="2 3">
    <name type="scientific">Duck adenovirus 2</name>
    <dbReference type="NCBI Taxonomy" id="1520006"/>
    <lineage>
        <taxon>Viruses</taxon>
        <taxon>Varidnaviria</taxon>
        <taxon>Bamfordvirae</taxon>
        <taxon>Preplasmiviricota</taxon>
        <taxon>Polisuviricotina</taxon>
        <taxon>Pharingeaviricetes</taxon>
        <taxon>Rowavirales</taxon>
        <taxon>Adenoviridae</taxon>
        <taxon>Aviadenovirus</taxon>
        <taxon>Aviadenovirus anatis</taxon>
        <taxon>Duck aviadenovirus B</taxon>
    </lineage>
</organism>
<dbReference type="RefSeq" id="YP_009047184.1">
    <property type="nucleotide sequence ID" value="NC_024486.1"/>
</dbReference>
<keyword evidence="1" id="KW-1133">Transmembrane helix</keyword>
<feature type="transmembrane region" description="Helical" evidence="1">
    <location>
        <begin position="32"/>
        <end position="58"/>
    </location>
</feature>